<dbReference type="Proteomes" id="UP000030706">
    <property type="component" value="Unassembled WGS sequence"/>
</dbReference>
<dbReference type="EC" id="2.3.1.4" evidence="1"/>
<organism evidence="3 4">
    <name type="scientific">Aureobasidium pullulans EXF-150</name>
    <dbReference type="NCBI Taxonomy" id="1043002"/>
    <lineage>
        <taxon>Eukaryota</taxon>
        <taxon>Fungi</taxon>
        <taxon>Dikarya</taxon>
        <taxon>Ascomycota</taxon>
        <taxon>Pezizomycotina</taxon>
        <taxon>Dothideomycetes</taxon>
        <taxon>Dothideomycetidae</taxon>
        <taxon>Dothideales</taxon>
        <taxon>Saccotheciaceae</taxon>
        <taxon>Aureobasidium</taxon>
    </lineage>
</organism>
<reference evidence="3 4" key="1">
    <citation type="journal article" date="2014" name="BMC Genomics">
        <title>Genome sequencing of four Aureobasidium pullulans varieties: biotechnological potential, stress tolerance, and description of new species.</title>
        <authorList>
            <person name="Gostin Ar C."/>
            <person name="Ohm R.A."/>
            <person name="Kogej T."/>
            <person name="Sonjak S."/>
            <person name="Turk M."/>
            <person name="Zajc J."/>
            <person name="Zalar P."/>
            <person name="Grube M."/>
            <person name="Sun H."/>
            <person name="Han J."/>
            <person name="Sharma A."/>
            <person name="Chiniquy J."/>
            <person name="Ngan C.Y."/>
            <person name="Lipzen A."/>
            <person name="Barry K."/>
            <person name="Grigoriev I.V."/>
            <person name="Gunde-Cimerman N."/>
        </authorList>
    </citation>
    <scope>NUCLEOTIDE SEQUENCE [LARGE SCALE GENOMIC DNA]</scope>
    <source>
        <strain evidence="3 4">EXF-150</strain>
    </source>
</reference>
<comment type="pathway">
    <text evidence="1">Nucleotide-sugar biosynthesis; UDP-N-acetyl-alpha-D-glucosamine biosynthesis; N-acetyl-alpha-D-glucosamine 1-phosphate from alpha-D-glucosamine 6-phosphate (route I): step 1/2.</text>
</comment>
<gene>
    <name evidence="3" type="ORF">M438DRAFT_268409</name>
</gene>
<keyword evidence="4" id="KW-1185">Reference proteome</keyword>
<dbReference type="SUPFAM" id="SSF55729">
    <property type="entry name" value="Acyl-CoA N-acyltransferases (Nat)"/>
    <property type="match status" value="1"/>
</dbReference>
<dbReference type="PROSITE" id="PS51186">
    <property type="entry name" value="GNAT"/>
    <property type="match status" value="1"/>
</dbReference>
<protein>
    <recommendedName>
        <fullName evidence="1">Glucosamine 6-phosphate N-acetyltransferase</fullName>
        <ecNumber evidence="1">2.3.1.4</ecNumber>
    </recommendedName>
</protein>
<sequence>MASPDLSLFPATLLPTSASSSLPKPYTIRPLHRTDHAHGYLTCLSSLTWIGDISAAQFEQRFDWMKTKGKEWYYCIVIDDGEKIIGAATMIVDRKFIQNFTTIAHVEEVCISSSHQKQGLGLLLINALNALAMESLGVDKLILNCSEDNVGFYEKCGYERAGVQMRVERKK</sequence>
<accession>A0A074XMS3</accession>
<evidence type="ECO:0000313" key="3">
    <source>
        <dbReference type="EMBL" id="KEQ86825.1"/>
    </source>
</evidence>
<comment type="similarity">
    <text evidence="1">Belongs to the acetyltransferase family. GNA1 subfamily.</text>
</comment>
<dbReference type="GeneID" id="40742557"/>
<dbReference type="UniPathway" id="UPA00113">
    <property type="reaction ID" value="UER00529"/>
</dbReference>
<dbReference type="CDD" id="cd04301">
    <property type="entry name" value="NAT_SF"/>
    <property type="match status" value="1"/>
</dbReference>
<dbReference type="GO" id="GO:0006048">
    <property type="term" value="P:UDP-N-acetylglucosamine biosynthetic process"/>
    <property type="evidence" value="ECO:0007669"/>
    <property type="project" value="UniProtKB-UniRule"/>
</dbReference>
<name>A0A074XMS3_AURPU</name>
<dbReference type="RefSeq" id="XP_029763012.1">
    <property type="nucleotide sequence ID" value="XM_029900251.1"/>
</dbReference>
<dbReference type="Pfam" id="PF00583">
    <property type="entry name" value="Acetyltransf_1"/>
    <property type="match status" value="1"/>
</dbReference>
<keyword evidence="1 3" id="KW-0808">Transferase</keyword>
<dbReference type="InterPro" id="IPR039143">
    <property type="entry name" value="GNPNAT1-like"/>
</dbReference>
<feature type="domain" description="N-acetyltransferase" evidence="2">
    <location>
        <begin position="26"/>
        <end position="171"/>
    </location>
</feature>
<dbReference type="HOGENOM" id="CLU_072095_0_1_1"/>
<dbReference type="EMBL" id="KL584977">
    <property type="protein sequence ID" value="KEQ86825.1"/>
    <property type="molecule type" value="Genomic_DNA"/>
</dbReference>
<proteinExistence type="inferred from homology"/>
<dbReference type="AlphaFoldDB" id="A0A074XMS3"/>
<keyword evidence="1" id="KW-0012">Acyltransferase</keyword>
<dbReference type="PANTHER" id="PTHR13355:SF11">
    <property type="entry name" value="GLUCOSAMINE 6-PHOSPHATE N-ACETYLTRANSFERASE"/>
    <property type="match status" value="1"/>
</dbReference>
<evidence type="ECO:0000259" key="2">
    <source>
        <dbReference type="PROSITE" id="PS51186"/>
    </source>
</evidence>
<dbReference type="PANTHER" id="PTHR13355">
    <property type="entry name" value="GLUCOSAMINE 6-PHOSPHATE N-ACETYLTRANSFERASE"/>
    <property type="match status" value="1"/>
</dbReference>
<dbReference type="GO" id="GO:0004343">
    <property type="term" value="F:glucosamine 6-phosphate N-acetyltransferase activity"/>
    <property type="evidence" value="ECO:0007669"/>
    <property type="project" value="UniProtKB-UniRule"/>
</dbReference>
<dbReference type="InterPro" id="IPR000182">
    <property type="entry name" value="GNAT_dom"/>
</dbReference>
<dbReference type="InterPro" id="IPR016181">
    <property type="entry name" value="Acyl_CoA_acyltransferase"/>
</dbReference>
<dbReference type="OrthoDB" id="10039976at2759"/>
<dbReference type="STRING" id="1043002.A0A074XMS3"/>
<comment type="catalytic activity">
    <reaction evidence="1">
        <text>D-glucosamine 6-phosphate + acetyl-CoA = N-acetyl-D-glucosamine 6-phosphate + CoA + H(+)</text>
        <dbReference type="Rhea" id="RHEA:10292"/>
        <dbReference type="ChEBI" id="CHEBI:15378"/>
        <dbReference type="ChEBI" id="CHEBI:57287"/>
        <dbReference type="ChEBI" id="CHEBI:57288"/>
        <dbReference type="ChEBI" id="CHEBI:57513"/>
        <dbReference type="ChEBI" id="CHEBI:58725"/>
        <dbReference type="EC" id="2.3.1.4"/>
    </reaction>
</comment>
<evidence type="ECO:0000256" key="1">
    <source>
        <dbReference type="RuleBase" id="RU365086"/>
    </source>
</evidence>
<dbReference type="Gene3D" id="3.40.630.30">
    <property type="match status" value="1"/>
</dbReference>
<evidence type="ECO:0000313" key="4">
    <source>
        <dbReference type="Proteomes" id="UP000030706"/>
    </source>
</evidence>